<dbReference type="PANTHER" id="PTHR19446">
    <property type="entry name" value="REVERSE TRANSCRIPTASES"/>
    <property type="match status" value="1"/>
</dbReference>
<evidence type="ECO:0000259" key="1">
    <source>
        <dbReference type="PROSITE" id="PS50878"/>
    </source>
</evidence>
<keyword evidence="2" id="KW-0548">Nucleotidyltransferase</keyword>
<dbReference type="Pfam" id="PF00078">
    <property type="entry name" value="RVT_1"/>
    <property type="match status" value="1"/>
</dbReference>
<dbReference type="GO" id="GO:0003964">
    <property type="term" value="F:RNA-directed DNA polymerase activity"/>
    <property type="evidence" value="ECO:0007669"/>
    <property type="project" value="UniProtKB-KW"/>
</dbReference>
<dbReference type="PaxDb" id="67767-A0A0J7KJ37"/>
<evidence type="ECO:0000313" key="2">
    <source>
        <dbReference type="EMBL" id="KMQ90264.1"/>
    </source>
</evidence>
<accession>A0A0J7KJ37</accession>
<evidence type="ECO:0000313" key="3">
    <source>
        <dbReference type="Proteomes" id="UP000036403"/>
    </source>
</evidence>
<keyword evidence="3" id="KW-1185">Reference proteome</keyword>
<gene>
    <name evidence="2" type="ORF">RF55_10001</name>
</gene>
<dbReference type="Proteomes" id="UP000036403">
    <property type="component" value="Unassembled WGS sequence"/>
</dbReference>
<sequence length="562" mass="64008">MIIGHDNSNTKSSYSTRKSKYPRWNWSKLDLDKFRTALIWSSSVASNENENEPGSPEQREKWIRQTMSSACNAATTRAGNRPAKEQAYWWSEEISQLRKNSIKKKKAWTHAKERKRPLDQINQLWSSYKQSRRLLRNEINRAKVIGWQEFIDTIDDDPGEVHDPLILWTNQLQWDATWAIPIEKVNETIKKKAANNTAPGPNSVKQVIDEAIDQDGVVVAVSIDISNAFNSLPWPAIRKALERKKFPEYLRRIIDGYLYERTIEYTDGEGNIKMKPMQAGVPQGSVLGPTLWNIGYDSVLQKGTEYGCQVICYADDTLVLATADSVAKATARANLQLGLVINRIKRLGLTVSASKTEAVLFHGRRKPDNYSIVVVDKEFIQTCTSMKYLVVMLDSRMTFRNHLDYIEGKISKVSRALGRLMPNLRGPKKVKRKLYANVILSIVLYAAPIWCDALTTSWKNKTKLDRLMKIMNIRVISAYRTVSLEASSILARIPPLHLLAATQKRVFMRTTDLRNSDQWTESAIAIREAETLIMNRQGEIHLRKPLLAGVRTRDAVLPNLAN</sequence>
<reference evidence="2 3" key="1">
    <citation type="submission" date="2015-04" db="EMBL/GenBank/DDBJ databases">
        <title>Lasius niger genome sequencing.</title>
        <authorList>
            <person name="Konorov E.A."/>
            <person name="Nikitin M.A."/>
            <person name="Kirill M.V."/>
            <person name="Chang P."/>
        </authorList>
    </citation>
    <scope>NUCLEOTIDE SEQUENCE [LARGE SCALE GENOMIC DNA]</scope>
    <source>
        <tissue evidence="2">Whole</tissue>
    </source>
</reference>
<comment type="caution">
    <text evidence="2">The sequence shown here is derived from an EMBL/GenBank/DDBJ whole genome shotgun (WGS) entry which is preliminary data.</text>
</comment>
<dbReference type="InterPro" id="IPR043502">
    <property type="entry name" value="DNA/RNA_pol_sf"/>
</dbReference>
<keyword evidence="2" id="KW-0808">Transferase</keyword>
<dbReference type="InterPro" id="IPR000477">
    <property type="entry name" value="RT_dom"/>
</dbReference>
<dbReference type="OrthoDB" id="7700848at2759"/>
<feature type="domain" description="Reverse transcriptase" evidence="1">
    <location>
        <begin position="83"/>
        <end position="375"/>
    </location>
</feature>
<proteinExistence type="predicted"/>
<dbReference type="AlphaFoldDB" id="A0A0J7KJ37"/>
<keyword evidence="2" id="KW-0695">RNA-directed DNA polymerase</keyword>
<name>A0A0J7KJ37_LASNI</name>
<dbReference type="EMBL" id="LBMM01006857">
    <property type="protein sequence ID" value="KMQ90264.1"/>
    <property type="molecule type" value="Genomic_DNA"/>
</dbReference>
<protein>
    <submittedName>
        <fullName evidence="2">Reverse transcriptase</fullName>
    </submittedName>
</protein>
<organism evidence="2 3">
    <name type="scientific">Lasius niger</name>
    <name type="common">Black garden ant</name>
    <dbReference type="NCBI Taxonomy" id="67767"/>
    <lineage>
        <taxon>Eukaryota</taxon>
        <taxon>Metazoa</taxon>
        <taxon>Ecdysozoa</taxon>
        <taxon>Arthropoda</taxon>
        <taxon>Hexapoda</taxon>
        <taxon>Insecta</taxon>
        <taxon>Pterygota</taxon>
        <taxon>Neoptera</taxon>
        <taxon>Endopterygota</taxon>
        <taxon>Hymenoptera</taxon>
        <taxon>Apocrita</taxon>
        <taxon>Aculeata</taxon>
        <taxon>Formicoidea</taxon>
        <taxon>Formicidae</taxon>
        <taxon>Formicinae</taxon>
        <taxon>Lasius</taxon>
        <taxon>Lasius</taxon>
    </lineage>
</organism>
<dbReference type="PROSITE" id="PS50878">
    <property type="entry name" value="RT_POL"/>
    <property type="match status" value="1"/>
</dbReference>
<dbReference type="SUPFAM" id="SSF56672">
    <property type="entry name" value="DNA/RNA polymerases"/>
    <property type="match status" value="1"/>
</dbReference>